<dbReference type="SUPFAM" id="SSF50494">
    <property type="entry name" value="Trypsin-like serine proteases"/>
    <property type="match status" value="1"/>
</dbReference>
<comment type="caution">
    <text evidence="2">The sequence shown here is derived from an EMBL/GenBank/DDBJ whole genome shotgun (WGS) entry which is preliminary data.</text>
</comment>
<feature type="chain" id="PRO_5031468401" description="Serine protease" evidence="1">
    <location>
        <begin position="21"/>
        <end position="282"/>
    </location>
</feature>
<evidence type="ECO:0000313" key="2">
    <source>
        <dbReference type="EMBL" id="MBB5751338.1"/>
    </source>
</evidence>
<dbReference type="Pfam" id="PF13365">
    <property type="entry name" value="Trypsin_2"/>
    <property type="match status" value="1"/>
</dbReference>
<dbReference type="Gene3D" id="2.40.10.120">
    <property type="match status" value="1"/>
</dbReference>
<keyword evidence="3" id="KW-1185">Reference proteome</keyword>
<dbReference type="InterPro" id="IPR009003">
    <property type="entry name" value="Peptidase_S1_PA"/>
</dbReference>
<evidence type="ECO:0008006" key="4">
    <source>
        <dbReference type="Google" id="ProtNLM"/>
    </source>
</evidence>
<name>A0A7W9CTN0_9HYPH</name>
<dbReference type="Proteomes" id="UP000523821">
    <property type="component" value="Unassembled WGS sequence"/>
</dbReference>
<reference evidence="2 3" key="1">
    <citation type="submission" date="2020-08" db="EMBL/GenBank/DDBJ databases">
        <title>Genomic Encyclopedia of Type Strains, Phase IV (KMG-IV): sequencing the most valuable type-strain genomes for metagenomic binning, comparative biology and taxonomic classification.</title>
        <authorList>
            <person name="Goeker M."/>
        </authorList>
    </citation>
    <scope>NUCLEOTIDE SEQUENCE [LARGE SCALE GENOMIC DNA]</scope>
    <source>
        <strain evidence="2 3">DSM 16268</strain>
    </source>
</reference>
<feature type="signal peptide" evidence="1">
    <location>
        <begin position="1"/>
        <end position="20"/>
    </location>
</feature>
<protein>
    <recommendedName>
        <fullName evidence="4">Serine protease</fullName>
    </recommendedName>
</protein>
<dbReference type="EMBL" id="JACHOO010000001">
    <property type="protein sequence ID" value="MBB5751338.1"/>
    <property type="molecule type" value="Genomic_DNA"/>
</dbReference>
<gene>
    <name evidence="2" type="ORF">GGQ63_000381</name>
</gene>
<organism evidence="2 3">
    <name type="scientific">Prosthecomicrobium pneumaticum</name>
    <dbReference type="NCBI Taxonomy" id="81895"/>
    <lineage>
        <taxon>Bacteria</taxon>
        <taxon>Pseudomonadati</taxon>
        <taxon>Pseudomonadota</taxon>
        <taxon>Alphaproteobacteria</taxon>
        <taxon>Hyphomicrobiales</taxon>
        <taxon>Kaistiaceae</taxon>
        <taxon>Prosthecomicrobium</taxon>
    </lineage>
</organism>
<dbReference type="AlphaFoldDB" id="A0A7W9CTN0"/>
<sequence>MKHAVLLLSLLLLLTAALRAESVDPRLLHRVNIIDGTDDRGSIVELGPSLGLSGKEIGRIRRVSGYVGCLSPSPSVGSGALFLTDRQVLTAAHIFFEPSGRPRSKCFFRNQAADSVMIDLAVDPANARFGSKTPKAGSNDDYAIVRLVGPVEGAEPFPVDTATPVAVGDSLIVVTAHPAGMEAIDRGTPVAQGCKVRRVPRSSRATNFYRTDCDATGSSSGGMHLSRVGGRLVFRGITITTGPWRDPAFMGVPYNEGRGSVTTALSTDAAILEAGRALAAAP</sequence>
<keyword evidence="1" id="KW-0732">Signal</keyword>
<evidence type="ECO:0000256" key="1">
    <source>
        <dbReference type="SAM" id="SignalP"/>
    </source>
</evidence>
<evidence type="ECO:0000313" key="3">
    <source>
        <dbReference type="Proteomes" id="UP000523821"/>
    </source>
</evidence>
<dbReference type="RefSeq" id="WP_183851913.1">
    <property type="nucleotide sequence ID" value="NZ_JACHOO010000001.1"/>
</dbReference>
<accession>A0A7W9CTN0</accession>
<proteinExistence type="predicted"/>